<evidence type="ECO:0000256" key="1">
    <source>
        <dbReference type="ARBA" id="ARBA00022649"/>
    </source>
</evidence>
<gene>
    <name evidence="2" type="ORF">HA338_02990</name>
</gene>
<proteinExistence type="predicted"/>
<dbReference type="Gene3D" id="3.30.2310.20">
    <property type="entry name" value="RelE-like"/>
    <property type="match status" value="1"/>
</dbReference>
<dbReference type="InterPro" id="IPR007712">
    <property type="entry name" value="RelE/ParE_toxin"/>
</dbReference>
<reference evidence="2" key="1">
    <citation type="journal article" date="2020" name="bioRxiv">
        <title>A rank-normalized archaeal taxonomy based on genome phylogeny resolves widespread incomplete and uneven classifications.</title>
        <authorList>
            <person name="Rinke C."/>
            <person name="Chuvochina M."/>
            <person name="Mussig A.J."/>
            <person name="Chaumeil P.-A."/>
            <person name="Waite D.W."/>
            <person name="Whitman W.B."/>
            <person name="Parks D.H."/>
            <person name="Hugenholtz P."/>
        </authorList>
    </citation>
    <scope>NUCLEOTIDE SEQUENCE</scope>
    <source>
        <strain evidence="2">UBA8876</strain>
    </source>
</reference>
<evidence type="ECO:0000313" key="3">
    <source>
        <dbReference type="Proteomes" id="UP000600774"/>
    </source>
</evidence>
<dbReference type="RefSeq" id="WP_011021698.1">
    <property type="nucleotide sequence ID" value="NZ_DUJU01000035.1"/>
</dbReference>
<sequence length="87" mass="10246">MTYQVVLSPDFEKETKIFFKKDPVLYGRFKKTVNSILENPECGKPLRNVLKGLRRVHIGHFVLIYEIDNTNETITFLKFSPHDKAYK</sequence>
<dbReference type="InterPro" id="IPR035093">
    <property type="entry name" value="RelE/ParE_toxin_dom_sf"/>
</dbReference>
<dbReference type="OMA" id="MTYNIEI"/>
<dbReference type="AlphaFoldDB" id="A0A832VXM0"/>
<dbReference type="Pfam" id="PF05016">
    <property type="entry name" value="ParE_toxin"/>
    <property type="match status" value="1"/>
</dbReference>
<dbReference type="EMBL" id="DUJU01000035">
    <property type="protein sequence ID" value="HIH93032.1"/>
    <property type="molecule type" value="Genomic_DNA"/>
</dbReference>
<keyword evidence="1" id="KW-1277">Toxin-antitoxin system</keyword>
<dbReference type="Proteomes" id="UP000600774">
    <property type="component" value="Unassembled WGS sequence"/>
</dbReference>
<evidence type="ECO:0000313" key="2">
    <source>
        <dbReference type="EMBL" id="HIH93032.1"/>
    </source>
</evidence>
<name>A0A832VXM0_9EURY</name>
<accession>A0A832VXM0</accession>
<dbReference type="GeneID" id="1473582"/>
<protein>
    <submittedName>
        <fullName evidence="2">Type II toxin-antitoxin system RelE/ParE family toxin</fullName>
    </submittedName>
</protein>
<dbReference type="SUPFAM" id="SSF143011">
    <property type="entry name" value="RelE-like"/>
    <property type="match status" value="1"/>
</dbReference>
<comment type="caution">
    <text evidence="2">The sequence shown here is derived from an EMBL/GenBank/DDBJ whole genome shotgun (WGS) entry which is preliminary data.</text>
</comment>
<organism evidence="2 3">
    <name type="scientific">Methanosarcina acetivorans</name>
    <dbReference type="NCBI Taxonomy" id="2214"/>
    <lineage>
        <taxon>Archaea</taxon>
        <taxon>Methanobacteriati</taxon>
        <taxon>Methanobacteriota</taxon>
        <taxon>Stenosarchaea group</taxon>
        <taxon>Methanomicrobia</taxon>
        <taxon>Methanosarcinales</taxon>
        <taxon>Methanosarcinaceae</taxon>
        <taxon>Methanosarcina</taxon>
    </lineage>
</organism>